<name>A0AB73BTD7_9FUSO</name>
<dbReference type="PROSITE" id="PS51459">
    <property type="entry name" value="FIDO"/>
    <property type="match status" value="1"/>
</dbReference>
<evidence type="ECO:0000256" key="2">
    <source>
        <dbReference type="ARBA" id="ARBA00022695"/>
    </source>
</evidence>
<dbReference type="SUPFAM" id="SSF140931">
    <property type="entry name" value="Fic-like"/>
    <property type="match status" value="1"/>
</dbReference>
<evidence type="ECO:0000313" key="9">
    <source>
        <dbReference type="EMBL" id="KDE60968.1"/>
    </source>
</evidence>
<dbReference type="EMBL" id="JAAC01000210">
    <property type="protein sequence ID" value="KDE60968.1"/>
    <property type="molecule type" value="Genomic_DNA"/>
</dbReference>
<evidence type="ECO:0000256" key="6">
    <source>
        <dbReference type="ARBA" id="ARBA00047939"/>
    </source>
</evidence>
<evidence type="ECO:0000256" key="3">
    <source>
        <dbReference type="ARBA" id="ARBA00022741"/>
    </source>
</evidence>
<keyword evidence="2" id="KW-0548">Nucleotidyltransferase</keyword>
<dbReference type="Proteomes" id="UP000027473">
    <property type="component" value="Unassembled WGS sequence"/>
</dbReference>
<evidence type="ECO:0000256" key="7">
    <source>
        <dbReference type="ARBA" id="ARBA00048696"/>
    </source>
</evidence>
<dbReference type="PANTHER" id="PTHR39560">
    <property type="entry name" value="PROTEIN ADENYLYLTRANSFERASE FIC-RELATED"/>
    <property type="match status" value="1"/>
</dbReference>
<dbReference type="Gene3D" id="1.10.3290.10">
    <property type="entry name" value="Fido-like domain"/>
    <property type="match status" value="1"/>
</dbReference>
<comment type="caution">
    <text evidence="9">The sequence shown here is derived from an EMBL/GenBank/DDBJ whole genome shotgun (WGS) entry which is preliminary data.</text>
</comment>
<reference evidence="9 10" key="1">
    <citation type="submission" date="2014-01" db="EMBL/GenBank/DDBJ databases">
        <title>Comparative genomics of Fusobacterium necrophorum wild isolates.</title>
        <authorList>
            <person name="Kittichotirat W."/>
            <person name="Bumgarner R.E."/>
            <person name="Lawrence P."/>
        </authorList>
    </citation>
    <scope>NUCLEOTIDE SEQUENCE [LARGE SCALE GENOMIC DNA]</scope>
    <source>
        <strain evidence="9 10">BL</strain>
    </source>
</reference>
<dbReference type="InterPro" id="IPR036597">
    <property type="entry name" value="Fido-like_dom_sf"/>
</dbReference>
<gene>
    <name evidence="9" type="ORF">FUSO3_11445</name>
</gene>
<keyword evidence="1" id="KW-0808">Transferase</keyword>
<evidence type="ECO:0000313" key="10">
    <source>
        <dbReference type="Proteomes" id="UP000027473"/>
    </source>
</evidence>
<accession>A0AB73BTD7</accession>
<dbReference type="EC" id="2.7.7.108" evidence="5"/>
<dbReference type="InterPro" id="IPR003812">
    <property type="entry name" value="Fido"/>
</dbReference>
<evidence type="ECO:0000256" key="1">
    <source>
        <dbReference type="ARBA" id="ARBA00022679"/>
    </source>
</evidence>
<sequence>MNDKYLYPGTDVLINKFNIKNSEELVEVERRLTSLNYQNISEGRIKIKKTFDYKHLKSLHKELFKDIYDWAGKERTVDISKPGTLFCRAIFIEEEAKRIFNSLKKDNFLKDIKDKTEFSEKLGQVFLDINMLHPFREGNGRSQRLFISDLAKENGYRLEWENISKETMIQMSRNDNVKEVAKIFKENLKEINQALEKKNPLVEKIQAKRENKEQNTYKGLTKK</sequence>
<dbReference type="GO" id="GO:0070733">
    <property type="term" value="F:AMPylase activity"/>
    <property type="evidence" value="ECO:0007669"/>
    <property type="project" value="UniProtKB-EC"/>
</dbReference>
<dbReference type="GO" id="GO:0005524">
    <property type="term" value="F:ATP binding"/>
    <property type="evidence" value="ECO:0007669"/>
    <property type="project" value="UniProtKB-KW"/>
</dbReference>
<dbReference type="RefSeq" id="WP_035906517.1">
    <property type="nucleotide sequence ID" value="NZ_JAAC01000210.1"/>
</dbReference>
<evidence type="ECO:0000256" key="4">
    <source>
        <dbReference type="ARBA" id="ARBA00022840"/>
    </source>
</evidence>
<feature type="domain" description="Fido" evidence="8">
    <location>
        <begin position="51"/>
        <end position="197"/>
    </location>
</feature>
<comment type="catalytic activity">
    <reaction evidence="7">
        <text>L-tyrosyl-[protein] + ATP = O-(5'-adenylyl)-L-tyrosyl-[protein] + diphosphate</text>
        <dbReference type="Rhea" id="RHEA:54288"/>
        <dbReference type="Rhea" id="RHEA-COMP:10136"/>
        <dbReference type="Rhea" id="RHEA-COMP:13846"/>
        <dbReference type="ChEBI" id="CHEBI:30616"/>
        <dbReference type="ChEBI" id="CHEBI:33019"/>
        <dbReference type="ChEBI" id="CHEBI:46858"/>
        <dbReference type="ChEBI" id="CHEBI:83624"/>
        <dbReference type="EC" id="2.7.7.108"/>
    </reaction>
</comment>
<dbReference type="GO" id="GO:0051302">
    <property type="term" value="P:regulation of cell division"/>
    <property type="evidence" value="ECO:0007669"/>
    <property type="project" value="TreeGrafter"/>
</dbReference>
<keyword evidence="3" id="KW-0547">Nucleotide-binding</keyword>
<comment type="catalytic activity">
    <reaction evidence="6">
        <text>L-threonyl-[protein] + ATP = 3-O-(5'-adenylyl)-L-threonyl-[protein] + diphosphate</text>
        <dbReference type="Rhea" id="RHEA:54292"/>
        <dbReference type="Rhea" id="RHEA-COMP:11060"/>
        <dbReference type="Rhea" id="RHEA-COMP:13847"/>
        <dbReference type="ChEBI" id="CHEBI:30013"/>
        <dbReference type="ChEBI" id="CHEBI:30616"/>
        <dbReference type="ChEBI" id="CHEBI:33019"/>
        <dbReference type="ChEBI" id="CHEBI:138113"/>
        <dbReference type="EC" id="2.7.7.108"/>
    </reaction>
</comment>
<dbReference type="Pfam" id="PF02661">
    <property type="entry name" value="Fic"/>
    <property type="match status" value="1"/>
</dbReference>
<evidence type="ECO:0000256" key="5">
    <source>
        <dbReference type="ARBA" id="ARBA00034531"/>
    </source>
</evidence>
<evidence type="ECO:0000259" key="8">
    <source>
        <dbReference type="PROSITE" id="PS51459"/>
    </source>
</evidence>
<dbReference type="PANTHER" id="PTHR39560:SF1">
    <property type="entry name" value="PROTEIN ADENYLYLTRANSFERASE FIC-RELATED"/>
    <property type="match status" value="1"/>
</dbReference>
<dbReference type="AlphaFoldDB" id="A0AB73BTD7"/>
<protein>
    <recommendedName>
        <fullName evidence="5">protein adenylyltransferase</fullName>
        <ecNumber evidence="5">2.7.7.108</ecNumber>
    </recommendedName>
</protein>
<organism evidence="9 10">
    <name type="scientific">Fusobacterium necrophorum BL</name>
    <dbReference type="NCBI Taxonomy" id="1441732"/>
    <lineage>
        <taxon>Bacteria</taxon>
        <taxon>Fusobacteriati</taxon>
        <taxon>Fusobacteriota</taxon>
        <taxon>Fusobacteriia</taxon>
        <taxon>Fusobacteriales</taxon>
        <taxon>Fusobacteriaceae</taxon>
        <taxon>Fusobacterium</taxon>
    </lineage>
</organism>
<keyword evidence="4" id="KW-0067">ATP-binding</keyword>
<proteinExistence type="predicted"/>